<reference evidence="1" key="2">
    <citation type="submission" date="2019-06" db="EMBL/GenBank/DDBJ databases">
        <title>Genomics analysis of Aphanomyces spp. identifies a new class of oomycete effector associated with host adaptation.</title>
        <authorList>
            <person name="Gaulin E."/>
        </authorList>
    </citation>
    <scope>NUCLEOTIDE SEQUENCE</scope>
    <source>
        <strain evidence="1">CBS 578.67</strain>
    </source>
</reference>
<dbReference type="PANTHER" id="PTHR35899">
    <property type="entry name" value="PAPAIN FAMILY CYSTEINE PROTEASE DOMAIN CONTAINING PROTEIN"/>
    <property type="match status" value="1"/>
</dbReference>
<protein>
    <submittedName>
        <fullName evidence="2">Aste57867_1415 protein</fullName>
    </submittedName>
</protein>
<dbReference type="AlphaFoldDB" id="A0A485K9C7"/>
<dbReference type="InterPro" id="IPR038765">
    <property type="entry name" value="Papain-like_cys_pep_sf"/>
</dbReference>
<dbReference type="SUPFAM" id="SSF54001">
    <property type="entry name" value="Cysteine proteinases"/>
    <property type="match status" value="1"/>
</dbReference>
<dbReference type="PANTHER" id="PTHR35899:SF1">
    <property type="entry name" value="PEPTIDASE C1A PAPAIN C-TERMINAL DOMAIN-CONTAINING PROTEIN"/>
    <property type="match status" value="1"/>
</dbReference>
<gene>
    <name evidence="2" type="primary">Aste57867_1415</name>
    <name evidence="1" type="ORF">As57867_001414</name>
    <name evidence="2" type="ORF">ASTE57867_1415</name>
</gene>
<evidence type="ECO:0000313" key="2">
    <source>
        <dbReference type="EMBL" id="VFT78632.1"/>
    </source>
</evidence>
<dbReference type="Gene3D" id="3.90.70.10">
    <property type="entry name" value="Cysteine proteinases"/>
    <property type="match status" value="1"/>
</dbReference>
<dbReference type="OrthoDB" id="25576at2759"/>
<keyword evidence="3" id="KW-1185">Reference proteome</keyword>
<dbReference type="InterPro" id="IPR025660">
    <property type="entry name" value="Pept_his_AS"/>
</dbReference>
<proteinExistence type="predicted"/>
<dbReference type="Proteomes" id="UP000332933">
    <property type="component" value="Unassembled WGS sequence"/>
</dbReference>
<name>A0A485K9C7_9STRA</name>
<reference evidence="2 3" key="1">
    <citation type="submission" date="2019-03" db="EMBL/GenBank/DDBJ databases">
        <authorList>
            <person name="Gaulin E."/>
            <person name="Dumas B."/>
        </authorList>
    </citation>
    <scope>NUCLEOTIDE SEQUENCE [LARGE SCALE GENOMIC DNA]</scope>
    <source>
        <strain evidence="2">CBS 568.67</strain>
    </source>
</reference>
<organism evidence="2 3">
    <name type="scientific">Aphanomyces stellatus</name>
    <dbReference type="NCBI Taxonomy" id="120398"/>
    <lineage>
        <taxon>Eukaryota</taxon>
        <taxon>Sar</taxon>
        <taxon>Stramenopiles</taxon>
        <taxon>Oomycota</taxon>
        <taxon>Saprolegniomycetes</taxon>
        <taxon>Saprolegniales</taxon>
        <taxon>Verrucalvaceae</taxon>
        <taxon>Aphanomyces</taxon>
    </lineage>
</organism>
<evidence type="ECO:0000313" key="1">
    <source>
        <dbReference type="EMBL" id="KAF0718885.1"/>
    </source>
</evidence>
<dbReference type="PROSITE" id="PS00639">
    <property type="entry name" value="THIOL_PROTEASE_HIS"/>
    <property type="match status" value="1"/>
</dbReference>
<dbReference type="EMBL" id="CAADRA010000112">
    <property type="protein sequence ID" value="VFT78632.1"/>
    <property type="molecule type" value="Genomic_DNA"/>
</dbReference>
<sequence>MIDGFDWAQPISQSLHPLPLPQDIEPPLHPSDFILDFARPQTLAAMLPYGSESRELKNIRIARKSHEFSWKQLAVGASLTVAGLGYCATLHSMMAQQSAALASIQAQMTPSSLSAIQPFKTHGKATKAKEDAINTPVPHKYAVPHVTPRKTQDFRGTCWDFATVSVLEYTYRQQGIANGWLTPDTYVSLSEQAYGADLLRLCTSVDKAKCYSTAAANSTEGGFVAELALLAKDIAIFPDAVCPYVPQPDHDTECPGLTAAAKSKNPLRVTVNKLTTVVDAAEIKRALVTDQRAMALSTTMAMLTHYQPCVGELTKDPRCDVTSSQCTLCPPNSFQTACCIPVKDGEDYNLDGEFISHYGMEAEGGHAMTIVGYNDAYRTQDGATGGYILKNSWWDGVDPALGPKHARGSHSIRYWLQDIQAFEERFSCPNSANPNNWYSCQGSVGVIKTKQQGFGGPIAQKVQVNATGDLCLLEETRQDAIANISPLHLNCLDKSSQLCTPGLTYFTRNLTLVGDHFNVLCLFEYNKTGVSHDLCLPPMLIQDIAHTLQPVAEELRENDPDLCGFYFFPYQKQLDQYQRGWEMTVDNLDVTWAPQSYAANAAKFPHLDYSLVRNSTKKQHIPADAPPFPLAVLKQ</sequence>
<dbReference type="CDD" id="cd02619">
    <property type="entry name" value="Peptidase_C1"/>
    <property type="match status" value="1"/>
</dbReference>
<evidence type="ECO:0000313" key="3">
    <source>
        <dbReference type="Proteomes" id="UP000332933"/>
    </source>
</evidence>
<accession>A0A485K9C7</accession>
<dbReference type="EMBL" id="VJMH01000112">
    <property type="protein sequence ID" value="KAF0718885.1"/>
    <property type="molecule type" value="Genomic_DNA"/>
</dbReference>